<organism evidence="2">
    <name type="scientific">uncultured Acetobacteraceae bacterium</name>
    <dbReference type="NCBI Taxonomy" id="169975"/>
    <lineage>
        <taxon>Bacteria</taxon>
        <taxon>Pseudomonadati</taxon>
        <taxon>Pseudomonadota</taxon>
        <taxon>Alphaproteobacteria</taxon>
        <taxon>Acetobacterales</taxon>
        <taxon>Acetobacteraceae</taxon>
        <taxon>environmental samples</taxon>
    </lineage>
</organism>
<feature type="non-terminal residue" evidence="2">
    <location>
        <position position="1"/>
    </location>
</feature>
<name>A0A6J4IXH4_9PROT</name>
<reference evidence="2" key="1">
    <citation type="submission" date="2020-02" db="EMBL/GenBank/DDBJ databases">
        <authorList>
            <person name="Meier V. D."/>
        </authorList>
    </citation>
    <scope>NUCLEOTIDE SEQUENCE</scope>
    <source>
        <strain evidence="2">AVDCRST_MAG08</strain>
    </source>
</reference>
<feature type="region of interest" description="Disordered" evidence="1">
    <location>
        <begin position="1"/>
        <end position="237"/>
    </location>
</feature>
<accession>A0A6J4IXH4</accession>
<feature type="compositionally biased region" description="Basic residues" evidence="1">
    <location>
        <begin position="109"/>
        <end position="132"/>
    </location>
</feature>
<dbReference type="AlphaFoldDB" id="A0A6J4IXH4"/>
<feature type="compositionally biased region" description="Basic residues" evidence="1">
    <location>
        <begin position="17"/>
        <end position="33"/>
    </location>
</feature>
<feature type="non-terminal residue" evidence="2">
    <location>
        <position position="237"/>
    </location>
</feature>
<evidence type="ECO:0000313" key="2">
    <source>
        <dbReference type="EMBL" id="CAA9262025.1"/>
    </source>
</evidence>
<feature type="compositionally biased region" description="Basic and acidic residues" evidence="1">
    <location>
        <begin position="220"/>
        <end position="237"/>
    </location>
</feature>
<evidence type="ECO:0000256" key="1">
    <source>
        <dbReference type="SAM" id="MobiDB-lite"/>
    </source>
</evidence>
<feature type="compositionally biased region" description="Basic and acidic residues" evidence="1">
    <location>
        <begin position="76"/>
        <end position="89"/>
    </location>
</feature>
<sequence length="237" mass="26440">ERPRRAARGGCGTGDGRRRRRGPAAGRCRRHRLPPGASGPGSGDHAGRARRRGAAGRSEPRLSRRRTVPRPAGRALRGDLPRRRRDRGEPVLADASPRPARDPAERAPAQHRRHAGLRGHARPAASVRRRGRHQEAVRLLRRHRPRLPAPGARREHAADHRHQHQLLRPGDGHRSQRARLRRGGGARLRGHHGRPRPPRRRPALPVHRLRARGGLGRGAGDGRRLDPRRGDRGSPRM</sequence>
<proteinExistence type="predicted"/>
<protein>
    <submittedName>
        <fullName evidence="2">Uncharacterized protein</fullName>
    </submittedName>
</protein>
<feature type="compositionally biased region" description="Basic residues" evidence="1">
    <location>
        <begin position="175"/>
        <end position="211"/>
    </location>
</feature>
<gene>
    <name evidence="2" type="ORF">AVDCRST_MAG08-2745</name>
</gene>
<dbReference type="EMBL" id="CADCTG010000202">
    <property type="protein sequence ID" value="CAA9262025.1"/>
    <property type="molecule type" value="Genomic_DNA"/>
</dbReference>